<dbReference type="AlphaFoldDB" id="K6UNE8"/>
<dbReference type="Proteomes" id="UP000006319">
    <property type="component" value="Unassembled WGS sequence"/>
</dbReference>
<protein>
    <submittedName>
        <fullName evidence="2">CYIR protein</fullName>
    </submittedName>
</protein>
<feature type="non-terminal residue" evidence="2">
    <location>
        <position position="104"/>
    </location>
</feature>
<gene>
    <name evidence="2" type="ORF">PCYB_001710</name>
</gene>
<dbReference type="GeneID" id="14695965"/>
<dbReference type="OrthoDB" id="10284065at2759"/>
<keyword evidence="1" id="KW-0812">Transmembrane</keyword>
<dbReference type="RefSeq" id="XP_004227641.1">
    <property type="nucleotide sequence ID" value="XM_004227593.1"/>
</dbReference>
<keyword evidence="1" id="KW-1133">Transmembrane helix</keyword>
<evidence type="ECO:0000256" key="1">
    <source>
        <dbReference type="SAM" id="Phobius"/>
    </source>
</evidence>
<dbReference type="KEGG" id="pcy:PCYB_001710"/>
<keyword evidence="3" id="KW-1185">Reference proteome</keyword>
<accession>K6UNE8</accession>
<feature type="non-terminal residue" evidence="2">
    <location>
        <position position="1"/>
    </location>
</feature>
<evidence type="ECO:0000313" key="3">
    <source>
        <dbReference type="Proteomes" id="UP000006319"/>
    </source>
</evidence>
<dbReference type="InterPro" id="IPR008780">
    <property type="entry name" value="Plasmodium_Vir"/>
</dbReference>
<evidence type="ECO:0000313" key="2">
    <source>
        <dbReference type="EMBL" id="GAB69423.1"/>
    </source>
</evidence>
<dbReference type="VEuPathDB" id="PlasmoDB:PCYB_001710"/>
<dbReference type="EMBL" id="DF157142">
    <property type="protein sequence ID" value="GAB69423.1"/>
    <property type="molecule type" value="Genomic_DNA"/>
</dbReference>
<sequence>GYSKYSKVINSHFAKYPGLNTVYKKFVRNFKSFSTVYLHDDIKDERCNYLNYWVCDQIINIIKGKSDDIHYDVFPKILTVRNNMKNMIFLQINVIVMIFFLMLR</sequence>
<organism evidence="2 3">
    <name type="scientific">Plasmodium cynomolgi (strain B)</name>
    <dbReference type="NCBI Taxonomy" id="1120755"/>
    <lineage>
        <taxon>Eukaryota</taxon>
        <taxon>Sar</taxon>
        <taxon>Alveolata</taxon>
        <taxon>Apicomplexa</taxon>
        <taxon>Aconoidasida</taxon>
        <taxon>Haemosporida</taxon>
        <taxon>Plasmodiidae</taxon>
        <taxon>Plasmodium</taxon>
        <taxon>Plasmodium (Plasmodium)</taxon>
    </lineage>
</organism>
<name>K6UNE8_PLACD</name>
<proteinExistence type="predicted"/>
<feature type="transmembrane region" description="Helical" evidence="1">
    <location>
        <begin position="86"/>
        <end position="103"/>
    </location>
</feature>
<dbReference type="Pfam" id="PF05795">
    <property type="entry name" value="Plasmodium_Vir"/>
    <property type="match status" value="1"/>
</dbReference>
<keyword evidence="1" id="KW-0472">Membrane</keyword>
<reference evidence="2 3" key="1">
    <citation type="journal article" date="2012" name="Nat. Genet.">
        <title>Plasmodium cynomolgi genome sequences provide insight into Plasmodium vivax and the monkey malaria clade.</title>
        <authorList>
            <person name="Tachibana S."/>
            <person name="Sullivan S.A."/>
            <person name="Kawai S."/>
            <person name="Nakamura S."/>
            <person name="Kim H.R."/>
            <person name="Goto N."/>
            <person name="Arisue N."/>
            <person name="Palacpac N.M.Q."/>
            <person name="Honma H."/>
            <person name="Yagi M."/>
            <person name="Tougan T."/>
            <person name="Katakai Y."/>
            <person name="Kaneko O."/>
            <person name="Mita T."/>
            <person name="Kita K."/>
            <person name="Yasutomi Y."/>
            <person name="Sutton P.L."/>
            <person name="Shakhbatyan R."/>
            <person name="Horii T."/>
            <person name="Yasunaga T."/>
            <person name="Barnwell J.W."/>
            <person name="Escalante A.A."/>
            <person name="Carlton J.M."/>
            <person name="Tanabe K."/>
        </authorList>
    </citation>
    <scope>NUCLEOTIDE SEQUENCE [LARGE SCALE GENOMIC DNA]</scope>
    <source>
        <strain evidence="2 3">B</strain>
    </source>
</reference>